<name>A0ABD1CQ46_CULPP</name>
<comment type="caution">
    <text evidence="2">The sequence shown here is derived from an EMBL/GenBank/DDBJ whole genome shotgun (WGS) entry which is preliminary data.</text>
</comment>
<evidence type="ECO:0000256" key="1">
    <source>
        <dbReference type="SAM" id="Coils"/>
    </source>
</evidence>
<dbReference type="EMBL" id="JBEHCU010010279">
    <property type="protein sequence ID" value="KAL1378488.1"/>
    <property type="molecule type" value="Genomic_DNA"/>
</dbReference>
<feature type="coiled-coil region" evidence="1">
    <location>
        <begin position="360"/>
        <end position="395"/>
    </location>
</feature>
<dbReference type="Proteomes" id="UP001562425">
    <property type="component" value="Unassembled WGS sequence"/>
</dbReference>
<dbReference type="AlphaFoldDB" id="A0ABD1CQ46"/>
<keyword evidence="3" id="KW-1185">Reference proteome</keyword>
<proteinExistence type="predicted"/>
<sequence length="974" mass="111572">MFLESLTISGFAPIDDRSFRFEPTLNYFPDQPACELLDWFLNGRTAHPLEGYSEAAYVEVRLRSDPNDVGDCFAQLRGDKSRAGERNRICLHRAMVRPEKVLIDGKTSLTFDKFRFEMEQLGLVVRTGSWPTSVNVVGPQEMAERIVSGTRLMVLVRECFNVDMLRMQAGREQDFKMAFRQKFANAMSHDVGEKIAEFKDRIESSHVFRKLKATLDAMTRGVVEWELQTVWNGSQLYESQLRSLVEERELLSEKEDVLRKQIDREQSVTNSVLKLLMEDVRLTVGEADCAVALTEAQEKSIDSNAALQQKIETALKTLQDKVDRVLGGNAERFRTYEQLVQNECELELAENCLHLQYLPAKKKNEELKKVADTLQKQLEADKKLVEMQRESVEKLNETLQQSRSSLAIPGNDFHATRIREGRSMIEQLAKTAQKDLEENMKAFWFNKQLLEHETTVNDSVNLSECLSLESIQALAHLRHVLGTTDDDLLKTNFVGFAYKHLKFSESTVSKLILPQLEHVYTLTIFKTAESVQTLMNLLPHKHSYNLLAMETFHPDDIPTPTLPNLQPLADYLVDSPLKPILSRVLQPYFCCTKAPYSEIANKLPPGTTVIFPEEDIVINADGLIVYGHPPCVEFLADTLINCVELSIEANAIRRQLRDLRNASAEKRRVMEQMVADLAAAERDEFERFEPLKNSSLTWSTLPSSLERLFRGQLKLIARRSRVASWTTLLERINKREFEGVVDCREDEVLRERFQGELKAFDRIAGGATRPGTAQTVGDLLARVRNQLNDALETVGNELEVCDRYAVSDELDHLERESVQVHHQLLAVNDRLQGLDRHYRELRVEAKERLRGMKPGKSIFKQGTLQKLYESKRKLYAPDIQPPYSEPELQRFKLKLELLRDRERLASEFRTSHITNLMMPCVEKLGVWKLRLVTQLLGAVPGLLKQPGGRLRLEFEYDRRECLPVEEGTPEMVGN</sequence>
<evidence type="ECO:0000313" key="3">
    <source>
        <dbReference type="Proteomes" id="UP001562425"/>
    </source>
</evidence>
<feature type="coiled-coil region" evidence="1">
    <location>
        <begin position="642"/>
        <end position="672"/>
    </location>
</feature>
<reference evidence="2 3" key="1">
    <citation type="submission" date="2024-05" db="EMBL/GenBank/DDBJ databases">
        <title>Culex pipiens pipiens assembly and annotation.</title>
        <authorList>
            <person name="Alout H."/>
            <person name="Durand T."/>
        </authorList>
    </citation>
    <scope>NUCLEOTIDE SEQUENCE [LARGE SCALE GENOMIC DNA]</scope>
    <source>
        <strain evidence="2">HA-2024</strain>
        <tissue evidence="2">Whole body</tissue>
    </source>
</reference>
<accession>A0ABD1CQ46</accession>
<keyword evidence="1" id="KW-0175">Coiled coil</keyword>
<organism evidence="2 3">
    <name type="scientific">Culex pipiens pipiens</name>
    <name type="common">Northern house mosquito</name>
    <dbReference type="NCBI Taxonomy" id="38569"/>
    <lineage>
        <taxon>Eukaryota</taxon>
        <taxon>Metazoa</taxon>
        <taxon>Ecdysozoa</taxon>
        <taxon>Arthropoda</taxon>
        <taxon>Hexapoda</taxon>
        <taxon>Insecta</taxon>
        <taxon>Pterygota</taxon>
        <taxon>Neoptera</taxon>
        <taxon>Endopterygota</taxon>
        <taxon>Diptera</taxon>
        <taxon>Nematocera</taxon>
        <taxon>Culicoidea</taxon>
        <taxon>Culicidae</taxon>
        <taxon>Culicinae</taxon>
        <taxon>Culicini</taxon>
        <taxon>Culex</taxon>
        <taxon>Culex</taxon>
    </lineage>
</organism>
<evidence type="ECO:0000313" key="2">
    <source>
        <dbReference type="EMBL" id="KAL1378488.1"/>
    </source>
</evidence>
<gene>
    <name evidence="2" type="ORF">pipiens_003974</name>
</gene>
<feature type="coiled-coil region" evidence="1">
    <location>
        <begin position="234"/>
        <end position="261"/>
    </location>
</feature>
<protein>
    <submittedName>
        <fullName evidence="2">Uncharacterized protein</fullName>
    </submittedName>
</protein>